<reference evidence="2" key="1">
    <citation type="journal article" date="2014" name="Front. Microbiol.">
        <title>High frequency of phylogenetically diverse reductive dehalogenase-homologous genes in deep subseafloor sedimentary metagenomes.</title>
        <authorList>
            <person name="Kawai M."/>
            <person name="Futagami T."/>
            <person name="Toyoda A."/>
            <person name="Takaki Y."/>
            <person name="Nishi S."/>
            <person name="Hori S."/>
            <person name="Arai W."/>
            <person name="Tsubouchi T."/>
            <person name="Morono Y."/>
            <person name="Uchiyama I."/>
            <person name="Ito T."/>
            <person name="Fujiyama A."/>
            <person name="Inagaki F."/>
            <person name="Takami H."/>
        </authorList>
    </citation>
    <scope>NUCLEOTIDE SEQUENCE</scope>
    <source>
        <strain evidence="2">Expedition CK06-06</strain>
    </source>
</reference>
<dbReference type="EMBL" id="BARW01007399">
    <property type="protein sequence ID" value="GAI87235.1"/>
    <property type="molecule type" value="Genomic_DNA"/>
</dbReference>
<accession>X1TI23</accession>
<proteinExistence type="predicted"/>
<sequence length="295" mass="35366">METEIKEEEEEEEMIQQRSEEEKEEVSEVATKKKEATAKIPEDKKDEKKKKEERVVYAHFDVDLWRTKLHREEWGIRLDAQRAQKDRQWTRDMDMIGEIKKDGETYGLLGQREKLWKAKDPLERRFVMKMFSPGGYWRGSIERLQGESFANSHATKEPCPAYVCIFKHTRNLYRIKRLAHFPRFQGEVFGFSFLDENDIFRTFMIDDKRLTFGSDWMIKDIHNKVIAKIDGKFMNLGGRFKIDIFDEKLAIDKTFFNMLILFSATLRFHKDIKKNRVAMKRLMRWTMSNLKLLNE</sequence>
<organism evidence="2">
    <name type="scientific">marine sediment metagenome</name>
    <dbReference type="NCBI Taxonomy" id="412755"/>
    <lineage>
        <taxon>unclassified sequences</taxon>
        <taxon>metagenomes</taxon>
        <taxon>ecological metagenomes</taxon>
    </lineage>
</organism>
<evidence type="ECO:0000256" key="1">
    <source>
        <dbReference type="SAM" id="MobiDB-lite"/>
    </source>
</evidence>
<dbReference type="AlphaFoldDB" id="X1TI23"/>
<protein>
    <submittedName>
        <fullName evidence="2">Uncharacterized protein</fullName>
    </submittedName>
</protein>
<feature type="compositionally biased region" description="Basic and acidic residues" evidence="1">
    <location>
        <begin position="30"/>
        <end position="48"/>
    </location>
</feature>
<comment type="caution">
    <text evidence="2">The sequence shown here is derived from an EMBL/GenBank/DDBJ whole genome shotgun (WGS) entry which is preliminary data.</text>
</comment>
<evidence type="ECO:0000313" key="2">
    <source>
        <dbReference type="EMBL" id="GAI87235.1"/>
    </source>
</evidence>
<feature type="compositionally biased region" description="Acidic residues" evidence="1">
    <location>
        <begin position="1"/>
        <end position="14"/>
    </location>
</feature>
<feature type="region of interest" description="Disordered" evidence="1">
    <location>
        <begin position="1"/>
        <end position="48"/>
    </location>
</feature>
<name>X1TI23_9ZZZZ</name>
<gene>
    <name evidence="2" type="ORF">S12H4_15417</name>
</gene>